<dbReference type="Proteomes" id="UP000324222">
    <property type="component" value="Unassembled WGS sequence"/>
</dbReference>
<gene>
    <name evidence="1" type="ORF">E2C01_075385</name>
</gene>
<dbReference type="AlphaFoldDB" id="A0A5B7IAK4"/>
<accession>A0A5B7IAK4</accession>
<keyword evidence="2" id="KW-1185">Reference proteome</keyword>
<evidence type="ECO:0000313" key="1">
    <source>
        <dbReference type="EMBL" id="MPC80792.1"/>
    </source>
</evidence>
<organism evidence="1 2">
    <name type="scientific">Portunus trituberculatus</name>
    <name type="common">Swimming crab</name>
    <name type="synonym">Neptunus trituberculatus</name>
    <dbReference type="NCBI Taxonomy" id="210409"/>
    <lineage>
        <taxon>Eukaryota</taxon>
        <taxon>Metazoa</taxon>
        <taxon>Ecdysozoa</taxon>
        <taxon>Arthropoda</taxon>
        <taxon>Crustacea</taxon>
        <taxon>Multicrustacea</taxon>
        <taxon>Malacostraca</taxon>
        <taxon>Eumalacostraca</taxon>
        <taxon>Eucarida</taxon>
        <taxon>Decapoda</taxon>
        <taxon>Pleocyemata</taxon>
        <taxon>Brachyura</taxon>
        <taxon>Eubrachyura</taxon>
        <taxon>Portunoidea</taxon>
        <taxon>Portunidae</taxon>
        <taxon>Portuninae</taxon>
        <taxon>Portunus</taxon>
    </lineage>
</organism>
<comment type="caution">
    <text evidence="1">The sequence shown here is derived from an EMBL/GenBank/DDBJ whole genome shotgun (WGS) entry which is preliminary data.</text>
</comment>
<name>A0A5B7IAK4_PORTR</name>
<evidence type="ECO:0000313" key="2">
    <source>
        <dbReference type="Proteomes" id="UP000324222"/>
    </source>
</evidence>
<dbReference type="EMBL" id="VSRR010055019">
    <property type="protein sequence ID" value="MPC80792.1"/>
    <property type="molecule type" value="Genomic_DNA"/>
</dbReference>
<proteinExistence type="predicted"/>
<protein>
    <submittedName>
        <fullName evidence="1">Uncharacterized protein</fullName>
    </submittedName>
</protein>
<sequence length="62" mass="7042">MLVKLREINNLVTKWFQGREGVAGASRLLTGLIERCKKSSLLLKAAEDQLLKFLEEHTEKGM</sequence>
<reference evidence="1 2" key="1">
    <citation type="submission" date="2019-05" db="EMBL/GenBank/DDBJ databases">
        <title>Another draft genome of Portunus trituberculatus and its Hox gene families provides insights of decapod evolution.</title>
        <authorList>
            <person name="Jeong J.-H."/>
            <person name="Song I."/>
            <person name="Kim S."/>
            <person name="Choi T."/>
            <person name="Kim D."/>
            <person name="Ryu S."/>
            <person name="Kim W."/>
        </authorList>
    </citation>
    <scope>NUCLEOTIDE SEQUENCE [LARGE SCALE GENOMIC DNA]</scope>
    <source>
        <tissue evidence="1">Muscle</tissue>
    </source>
</reference>